<evidence type="ECO:0000313" key="1">
    <source>
        <dbReference type="EMBL" id="CAK1543117.1"/>
    </source>
</evidence>
<sequence>MREIEGCPVAGVSLQVLHQEVCVAVSKRLDLRARRMGPSKNASPILQVIEVTVMCNKNVSVKEKIRTNSRICNNIRNSSKPGDNPMEEHSVWDTLCEQAPFSGIFANYYFVSKATDVPHPPEVSQCELDQIVTPRFGTCQFPTAFKHNT</sequence>
<name>A0AAV1J3A1_9NEOP</name>
<gene>
    <name evidence="1" type="ORF">LNINA_LOCUS2953</name>
</gene>
<comment type="caution">
    <text evidence="1">The sequence shown here is derived from an EMBL/GenBank/DDBJ whole genome shotgun (WGS) entry which is preliminary data.</text>
</comment>
<accession>A0AAV1J3A1</accession>
<proteinExistence type="predicted"/>
<dbReference type="AlphaFoldDB" id="A0AAV1J3A1"/>
<evidence type="ECO:0000313" key="2">
    <source>
        <dbReference type="Proteomes" id="UP001497472"/>
    </source>
</evidence>
<organism evidence="1 2">
    <name type="scientific">Leptosia nina</name>
    <dbReference type="NCBI Taxonomy" id="320188"/>
    <lineage>
        <taxon>Eukaryota</taxon>
        <taxon>Metazoa</taxon>
        <taxon>Ecdysozoa</taxon>
        <taxon>Arthropoda</taxon>
        <taxon>Hexapoda</taxon>
        <taxon>Insecta</taxon>
        <taxon>Pterygota</taxon>
        <taxon>Neoptera</taxon>
        <taxon>Endopterygota</taxon>
        <taxon>Lepidoptera</taxon>
        <taxon>Glossata</taxon>
        <taxon>Ditrysia</taxon>
        <taxon>Papilionoidea</taxon>
        <taxon>Pieridae</taxon>
        <taxon>Pierinae</taxon>
        <taxon>Leptosia</taxon>
    </lineage>
</organism>
<dbReference type="Proteomes" id="UP001497472">
    <property type="component" value="Unassembled WGS sequence"/>
</dbReference>
<reference evidence="1 2" key="1">
    <citation type="submission" date="2023-11" db="EMBL/GenBank/DDBJ databases">
        <authorList>
            <person name="Okamura Y."/>
        </authorList>
    </citation>
    <scope>NUCLEOTIDE SEQUENCE [LARGE SCALE GENOMIC DNA]</scope>
</reference>
<protein>
    <submittedName>
        <fullName evidence="1">Uncharacterized protein</fullName>
    </submittedName>
</protein>
<keyword evidence="2" id="KW-1185">Reference proteome</keyword>
<dbReference type="EMBL" id="CAVLEF010000004">
    <property type="protein sequence ID" value="CAK1543117.1"/>
    <property type="molecule type" value="Genomic_DNA"/>
</dbReference>